<dbReference type="Proteomes" id="UP001370348">
    <property type="component" value="Chromosome"/>
</dbReference>
<evidence type="ECO:0000256" key="5">
    <source>
        <dbReference type="SAM" id="Phobius"/>
    </source>
</evidence>
<dbReference type="SUPFAM" id="SSF90123">
    <property type="entry name" value="ABC transporter transmembrane region"/>
    <property type="match status" value="1"/>
</dbReference>
<dbReference type="InterPro" id="IPR003439">
    <property type="entry name" value="ABC_transporter-like_ATP-bd"/>
</dbReference>
<sequence>MIPPIDACHWPLARAGEALEALALAAGLPGSPGTAGAFGSSGANGSAAANDLEALAQSMGLEAERLVLANADLVATLRHAGPTLLRAGPAAAPWIVAILETGRARARVIAPDHAIRTVPLDALHDALLRDTEEVHAPRVDAIVRRLPLAPARQGAVRAALLREQIKALPRDLGWSLRLSPSAPFLAQLRRAGIARALRAMTAAHAGSFAVSLVAWWVIGRGALTGHLDRGRLCAWALLVAMLIPIRVLTTWQQGLASIGVGMLLKQRMLLGALKLDPDTIRHQGMGHLLGRILEVDAVEDLGFHGGLVSVVALIELAITVPVLAMGPSGLASVLLFFAWLALAGVLLGRFAVRWLAWSRARHTMTNDLVEGMLGHRTRIAQEPPADWHQGEDRALAAHLEHLRGLDRLGAWITGWLPRGWLVVGMASLMPALGSTAGVLPEKLAVGLGGVLLARAALMRLASGLTSLTGALSAWQHARPLFHAAARPEPGDGREAERGPAAADIVLDARNLVFRYRPGAPPVLRDVTFRIHARDRVLLEGPSGEGKSTLGSLLAGLRAPESGLLLLDGLDRTTRGARGWRRHIAAAPQFHENHVLSNTFAFNLLMGRDWPPRKEDLALADTLCRELGLGPLLDRMPGGLMQRVGETGWQLSHGERSRLYMARALLQRADLLILDESFASLDPETLARALRCVLDRAPALVVMAHP</sequence>
<dbReference type="Gene3D" id="1.20.1560.10">
    <property type="entry name" value="ABC transporter type 1, transmembrane domain"/>
    <property type="match status" value="1"/>
</dbReference>
<keyword evidence="7" id="KW-0547">Nucleotide-binding</keyword>
<name>A0ABZ2MC17_9BACT</name>
<dbReference type="InterPro" id="IPR036640">
    <property type="entry name" value="ABC1_TM_sf"/>
</dbReference>
<dbReference type="InterPro" id="IPR039421">
    <property type="entry name" value="Type_1_exporter"/>
</dbReference>
<feature type="transmembrane region" description="Helical" evidence="5">
    <location>
        <begin position="330"/>
        <end position="352"/>
    </location>
</feature>
<dbReference type="GO" id="GO:0005524">
    <property type="term" value="F:ATP binding"/>
    <property type="evidence" value="ECO:0007669"/>
    <property type="project" value="UniProtKB-KW"/>
</dbReference>
<accession>A0ABZ2MC17</accession>
<evidence type="ECO:0000256" key="1">
    <source>
        <dbReference type="ARBA" id="ARBA00004651"/>
    </source>
</evidence>
<keyword evidence="8" id="KW-1185">Reference proteome</keyword>
<dbReference type="InterPro" id="IPR027417">
    <property type="entry name" value="P-loop_NTPase"/>
</dbReference>
<comment type="subcellular location">
    <subcellularLocation>
        <location evidence="1">Cell membrane</location>
        <topology evidence="1">Multi-pass membrane protein</topology>
    </subcellularLocation>
</comment>
<evidence type="ECO:0000313" key="7">
    <source>
        <dbReference type="EMBL" id="WXB20058.1"/>
    </source>
</evidence>
<feature type="transmembrane region" description="Helical" evidence="5">
    <location>
        <begin position="238"/>
        <end position="264"/>
    </location>
</feature>
<feature type="domain" description="ABC transporter" evidence="6">
    <location>
        <begin position="506"/>
        <end position="705"/>
    </location>
</feature>
<keyword evidence="3 5" id="KW-1133">Transmembrane helix</keyword>
<keyword evidence="4 5" id="KW-0472">Membrane</keyword>
<keyword evidence="2 5" id="KW-0812">Transmembrane</keyword>
<feature type="transmembrane region" description="Helical" evidence="5">
    <location>
        <begin position="196"/>
        <end position="218"/>
    </location>
</feature>
<dbReference type="RefSeq" id="WP_394829658.1">
    <property type="nucleotide sequence ID" value="NZ_CP089984.1"/>
</dbReference>
<reference evidence="7 8" key="1">
    <citation type="submission" date="2021-12" db="EMBL/GenBank/DDBJ databases">
        <title>Discovery of the Pendulisporaceae a myxobacterial family with distinct sporulation behavior and unique specialized metabolism.</title>
        <authorList>
            <person name="Garcia R."/>
            <person name="Popoff A."/>
            <person name="Bader C.D."/>
            <person name="Loehr J."/>
            <person name="Walesch S."/>
            <person name="Walt C."/>
            <person name="Boldt J."/>
            <person name="Bunk B."/>
            <person name="Haeckl F.J.F.P.J."/>
            <person name="Gunesch A.P."/>
            <person name="Birkelbach J."/>
            <person name="Nuebel U."/>
            <person name="Pietschmann T."/>
            <person name="Bach T."/>
            <person name="Mueller R."/>
        </authorList>
    </citation>
    <scope>NUCLEOTIDE SEQUENCE [LARGE SCALE GENOMIC DNA]</scope>
    <source>
        <strain evidence="7 8">MSr11954</strain>
    </source>
</reference>
<evidence type="ECO:0000259" key="6">
    <source>
        <dbReference type="PROSITE" id="PS50893"/>
    </source>
</evidence>
<organism evidence="7 8">
    <name type="scientific">Pendulispora albinea</name>
    <dbReference type="NCBI Taxonomy" id="2741071"/>
    <lineage>
        <taxon>Bacteria</taxon>
        <taxon>Pseudomonadati</taxon>
        <taxon>Myxococcota</taxon>
        <taxon>Myxococcia</taxon>
        <taxon>Myxococcales</taxon>
        <taxon>Sorangiineae</taxon>
        <taxon>Pendulisporaceae</taxon>
        <taxon>Pendulispora</taxon>
    </lineage>
</organism>
<evidence type="ECO:0000256" key="2">
    <source>
        <dbReference type="ARBA" id="ARBA00022692"/>
    </source>
</evidence>
<dbReference type="PANTHER" id="PTHR24221">
    <property type="entry name" value="ATP-BINDING CASSETTE SUB-FAMILY B"/>
    <property type="match status" value="1"/>
</dbReference>
<dbReference type="SUPFAM" id="SSF52540">
    <property type="entry name" value="P-loop containing nucleoside triphosphate hydrolases"/>
    <property type="match status" value="1"/>
</dbReference>
<evidence type="ECO:0000256" key="4">
    <source>
        <dbReference type="ARBA" id="ARBA00023136"/>
    </source>
</evidence>
<gene>
    <name evidence="7" type="ORF">LZC94_22890</name>
</gene>
<dbReference type="PANTHER" id="PTHR24221:SF654">
    <property type="entry name" value="ATP-BINDING CASSETTE SUB-FAMILY B MEMBER 6"/>
    <property type="match status" value="1"/>
</dbReference>
<keyword evidence="7" id="KW-0067">ATP-binding</keyword>
<protein>
    <submittedName>
        <fullName evidence="7">ABC transporter ATP-binding protein/permease</fullName>
    </submittedName>
</protein>
<dbReference type="Gene3D" id="3.40.50.300">
    <property type="entry name" value="P-loop containing nucleotide triphosphate hydrolases"/>
    <property type="match status" value="1"/>
</dbReference>
<proteinExistence type="predicted"/>
<dbReference type="Pfam" id="PF00005">
    <property type="entry name" value="ABC_tran"/>
    <property type="match status" value="1"/>
</dbReference>
<evidence type="ECO:0000256" key="3">
    <source>
        <dbReference type="ARBA" id="ARBA00022989"/>
    </source>
</evidence>
<evidence type="ECO:0000313" key="8">
    <source>
        <dbReference type="Proteomes" id="UP001370348"/>
    </source>
</evidence>
<dbReference type="EMBL" id="CP089984">
    <property type="protein sequence ID" value="WXB20058.1"/>
    <property type="molecule type" value="Genomic_DNA"/>
</dbReference>
<feature type="transmembrane region" description="Helical" evidence="5">
    <location>
        <begin position="301"/>
        <end position="324"/>
    </location>
</feature>
<dbReference type="PROSITE" id="PS50893">
    <property type="entry name" value="ABC_TRANSPORTER_2"/>
    <property type="match status" value="1"/>
</dbReference>